<dbReference type="GeneTree" id="ENSGT00390000001536"/>
<keyword evidence="4" id="KW-1185">Reference proteome</keyword>
<dbReference type="Ensembl" id="ENSECRT00000012986.1">
    <property type="protein sequence ID" value="ENSECRP00000012767.1"/>
    <property type="gene ID" value="ENSECRG00000008532.1"/>
</dbReference>
<evidence type="ECO:0000313" key="4">
    <source>
        <dbReference type="Proteomes" id="UP000694620"/>
    </source>
</evidence>
<dbReference type="PANTHER" id="PTHR45890:SF1">
    <property type="entry name" value="AARF DOMAIN CONTAINING KINASE 2"/>
    <property type="match status" value="1"/>
</dbReference>
<dbReference type="CDD" id="cd13971">
    <property type="entry name" value="ADCK2-like"/>
    <property type="match status" value="1"/>
</dbReference>
<dbReference type="PROSITE" id="PS50011">
    <property type="entry name" value="PROTEIN_KINASE_DOM"/>
    <property type="match status" value="1"/>
</dbReference>
<dbReference type="InterPro" id="IPR052402">
    <property type="entry name" value="ADCK_kinase"/>
</dbReference>
<dbReference type="PANTHER" id="PTHR45890">
    <property type="entry name" value="AARF DOMAIN CONTAINING KINASE 2 (PREDICTED)"/>
    <property type="match status" value="1"/>
</dbReference>
<dbReference type="InterPro" id="IPR044095">
    <property type="entry name" value="ADCK2_dom"/>
</dbReference>
<reference evidence="3" key="2">
    <citation type="submission" date="2025-08" db="UniProtKB">
        <authorList>
            <consortium name="Ensembl"/>
        </authorList>
    </citation>
    <scope>IDENTIFICATION</scope>
</reference>
<protein>
    <submittedName>
        <fullName evidence="3">AarF domain containing kinase 2</fullName>
    </submittedName>
</protein>
<dbReference type="InterPro" id="IPR000719">
    <property type="entry name" value="Prot_kinase_dom"/>
</dbReference>
<accession>A0A8C4S7X0</accession>
<sequence length="577" mass="65525">MSILAARSFLLTVKLFVRKNTSFPYASFQLRNIQKFLRTHKGSSLTVVSKLTLVCWSVSKLALSSIHCQEAVTSSDLKLSREVSQKTSVFSVQVHKLRFFLHLGVRSFFLCLKFTPLILLYPFTLLSSKISSLWLDLLLWTMESCGPTFVKLAQWASTRPDLFSREFCSKFSRLHVHVKPHSWVYTTLCLKKAFGDDWNKVFKFESKQPVGSGCVAQVYKAHAHVDYIKDPEFHHLANSLEKDDLYEAWEIPGLHGILNLFGGKSDNKQSHRGELQLPDLSSNKHLIPVAVKVLHPGITHEVQIDLLLMKAGSWLVSCLPGLKWLSLPEVVVEFEKLMVRQIDLRYEARNMERFSENFNNVEFVKFPTPLRPFVTKNILVETFEESEPIFKYLSQDTPTELKKKIARMGIDTLLKMVFVDNFVHGDLHPGNILVQWEVHLVLLDAGIVSELSGTDLKNLHAVFSAVVFGQGDKVAELILHHARASECSTVEKFKLEMAELVNEARKNTVTLEKLHVADLLSRVFKLLITHKVKLESNFASIVFAIMVLEGVGRSLDPNLDILEMAKPFLLKNCASLV</sequence>
<comment type="similarity">
    <text evidence="1">Belongs to the protein kinase superfamily. ADCK protein kinase family.</text>
</comment>
<evidence type="ECO:0000259" key="2">
    <source>
        <dbReference type="PROSITE" id="PS50011"/>
    </source>
</evidence>
<proteinExistence type="inferred from homology"/>
<dbReference type="InterPro" id="IPR011009">
    <property type="entry name" value="Kinase-like_dom_sf"/>
</dbReference>
<dbReference type="AlphaFoldDB" id="A0A8C4S7X0"/>
<dbReference type="GO" id="GO:0005524">
    <property type="term" value="F:ATP binding"/>
    <property type="evidence" value="ECO:0007669"/>
    <property type="project" value="InterPro"/>
</dbReference>
<reference evidence="3" key="3">
    <citation type="submission" date="2025-09" db="UniProtKB">
        <authorList>
            <consortium name="Ensembl"/>
        </authorList>
    </citation>
    <scope>IDENTIFICATION</scope>
</reference>
<dbReference type="GO" id="GO:0005739">
    <property type="term" value="C:mitochondrion"/>
    <property type="evidence" value="ECO:0007669"/>
    <property type="project" value="TreeGrafter"/>
</dbReference>
<dbReference type="Proteomes" id="UP000694620">
    <property type="component" value="Chromosome 1"/>
</dbReference>
<evidence type="ECO:0000313" key="3">
    <source>
        <dbReference type="Ensembl" id="ENSECRP00000012767.1"/>
    </source>
</evidence>
<reference evidence="3" key="1">
    <citation type="submission" date="2021-06" db="EMBL/GenBank/DDBJ databases">
        <authorList>
            <consortium name="Wellcome Sanger Institute Data Sharing"/>
        </authorList>
    </citation>
    <scope>NUCLEOTIDE SEQUENCE [LARGE SCALE GENOMIC DNA]</scope>
</reference>
<dbReference type="GO" id="GO:0004672">
    <property type="term" value="F:protein kinase activity"/>
    <property type="evidence" value="ECO:0007669"/>
    <property type="project" value="InterPro"/>
</dbReference>
<gene>
    <name evidence="3" type="primary">ADCK2</name>
    <name evidence="3" type="synonym">adck2</name>
</gene>
<dbReference type="InterPro" id="IPR004147">
    <property type="entry name" value="ABC1_dom"/>
</dbReference>
<dbReference type="Pfam" id="PF03109">
    <property type="entry name" value="ABC1"/>
    <property type="match status" value="1"/>
</dbReference>
<dbReference type="Gene3D" id="1.10.510.10">
    <property type="entry name" value="Transferase(Phosphotransferase) domain 1"/>
    <property type="match status" value="1"/>
</dbReference>
<name>A0A8C4S7X0_ERPCA</name>
<dbReference type="SUPFAM" id="SSF56112">
    <property type="entry name" value="Protein kinase-like (PK-like)"/>
    <property type="match status" value="1"/>
</dbReference>
<evidence type="ECO:0000256" key="1">
    <source>
        <dbReference type="ARBA" id="ARBA00009670"/>
    </source>
</evidence>
<feature type="domain" description="Protein kinase" evidence="2">
    <location>
        <begin position="204"/>
        <end position="569"/>
    </location>
</feature>
<organism evidence="3 4">
    <name type="scientific">Erpetoichthys calabaricus</name>
    <name type="common">Rope fish</name>
    <name type="synonym">Calamoichthys calabaricus</name>
    <dbReference type="NCBI Taxonomy" id="27687"/>
    <lineage>
        <taxon>Eukaryota</taxon>
        <taxon>Metazoa</taxon>
        <taxon>Chordata</taxon>
        <taxon>Craniata</taxon>
        <taxon>Vertebrata</taxon>
        <taxon>Euteleostomi</taxon>
        <taxon>Actinopterygii</taxon>
        <taxon>Polypteriformes</taxon>
        <taxon>Polypteridae</taxon>
        <taxon>Erpetoichthys</taxon>
    </lineage>
</organism>